<dbReference type="Proteomes" id="UP000037510">
    <property type="component" value="Unassembled WGS sequence"/>
</dbReference>
<name>A0A0L7K4B2_OPEBR</name>
<dbReference type="AlphaFoldDB" id="A0A0L7K4B2"/>
<comment type="caution">
    <text evidence="1">The sequence shown here is derived from an EMBL/GenBank/DDBJ whole genome shotgun (WGS) entry which is preliminary data.</text>
</comment>
<protein>
    <submittedName>
        <fullName evidence="1">Putative ATP-binding cassette sub-family A member 3</fullName>
    </submittedName>
</protein>
<dbReference type="EMBL" id="JTDY01010783">
    <property type="protein sequence ID" value="KOB58018.1"/>
    <property type="molecule type" value="Genomic_DNA"/>
</dbReference>
<dbReference type="Gene3D" id="3.40.50.300">
    <property type="entry name" value="P-loop containing nucleotide triphosphate hydrolases"/>
    <property type="match status" value="2"/>
</dbReference>
<dbReference type="PANTHER" id="PTHR19229">
    <property type="entry name" value="ATP-BINDING CASSETTE TRANSPORTER SUBFAMILY A ABCA"/>
    <property type="match status" value="1"/>
</dbReference>
<keyword evidence="1" id="KW-0067">ATP-binding</keyword>
<keyword evidence="1" id="KW-0547">Nucleotide-binding</keyword>
<dbReference type="InterPro" id="IPR027417">
    <property type="entry name" value="P-loop_NTPase"/>
</dbReference>
<dbReference type="InterPro" id="IPR026082">
    <property type="entry name" value="ABCA"/>
</dbReference>
<proteinExistence type="predicted"/>
<dbReference type="STRING" id="104452.A0A0L7K4B2"/>
<gene>
    <name evidence="1" type="ORF">OBRU01_25570</name>
</gene>
<dbReference type="GO" id="GO:0016020">
    <property type="term" value="C:membrane"/>
    <property type="evidence" value="ECO:0007669"/>
    <property type="project" value="InterPro"/>
</dbReference>
<reference evidence="1 2" key="1">
    <citation type="journal article" date="2015" name="Genome Biol. Evol.">
        <title>The genome of winter moth (Operophtera brumata) provides a genomic perspective on sexual dimorphism and phenology.</title>
        <authorList>
            <person name="Derks M.F."/>
            <person name="Smit S."/>
            <person name="Salis L."/>
            <person name="Schijlen E."/>
            <person name="Bossers A."/>
            <person name="Mateman C."/>
            <person name="Pijl A.S."/>
            <person name="de Ridder D."/>
            <person name="Groenen M.A."/>
            <person name="Visser M.E."/>
            <person name="Megens H.J."/>
        </authorList>
    </citation>
    <scope>NUCLEOTIDE SEQUENCE [LARGE SCALE GENOMIC DNA]</scope>
    <source>
        <strain evidence="1">WM2013NL</strain>
        <tissue evidence="1">Head and thorax</tissue>
    </source>
</reference>
<organism evidence="1 2">
    <name type="scientific">Operophtera brumata</name>
    <name type="common">Winter moth</name>
    <name type="synonym">Phalaena brumata</name>
    <dbReference type="NCBI Taxonomy" id="104452"/>
    <lineage>
        <taxon>Eukaryota</taxon>
        <taxon>Metazoa</taxon>
        <taxon>Ecdysozoa</taxon>
        <taxon>Arthropoda</taxon>
        <taxon>Hexapoda</taxon>
        <taxon>Insecta</taxon>
        <taxon>Pterygota</taxon>
        <taxon>Neoptera</taxon>
        <taxon>Endopterygota</taxon>
        <taxon>Lepidoptera</taxon>
        <taxon>Glossata</taxon>
        <taxon>Ditrysia</taxon>
        <taxon>Geometroidea</taxon>
        <taxon>Geometridae</taxon>
        <taxon>Larentiinae</taxon>
        <taxon>Operophtera</taxon>
    </lineage>
</organism>
<dbReference type="GO" id="GO:0140359">
    <property type="term" value="F:ABC-type transporter activity"/>
    <property type="evidence" value="ECO:0007669"/>
    <property type="project" value="InterPro"/>
</dbReference>
<accession>A0A0L7K4B2</accession>
<keyword evidence="2" id="KW-1185">Reference proteome</keyword>
<dbReference type="GO" id="GO:0005524">
    <property type="term" value="F:ATP binding"/>
    <property type="evidence" value="ECO:0007669"/>
    <property type="project" value="UniProtKB-KW"/>
</dbReference>
<sequence>MLFQSLRGERTVLLTTHFMEEADALGDRVAALHQGHLRCHATPMHLKKAIGKCCSVAPRRSASLRGEHTVLLTTHFMEEADALGDRVAALHQGHLRCHATPMHLKKAIGTGYRLSFTTNGAPRDAAITRVVTSFVREATVKEKTINSLSYNLPSSDSSRFPDLFTALEEKKSELGIETIGVGVSTLEEELQYMLDGLVDSSQ</sequence>
<dbReference type="SUPFAM" id="SSF52540">
    <property type="entry name" value="P-loop containing nucleoside triphosphate hydrolases"/>
    <property type="match status" value="2"/>
</dbReference>
<evidence type="ECO:0000313" key="1">
    <source>
        <dbReference type="EMBL" id="KOB58018.1"/>
    </source>
</evidence>
<evidence type="ECO:0000313" key="2">
    <source>
        <dbReference type="Proteomes" id="UP000037510"/>
    </source>
</evidence>